<proteinExistence type="predicted"/>
<dbReference type="GO" id="GO:0020037">
    <property type="term" value="F:heme binding"/>
    <property type="evidence" value="ECO:0007669"/>
    <property type="project" value="InterPro"/>
</dbReference>
<reference evidence="1 2" key="1">
    <citation type="journal article" date="2022" name="Nat. Plants">
        <title>Genomes of leafy and leafless Platanthera orchids illuminate the evolution of mycoheterotrophy.</title>
        <authorList>
            <person name="Li M.H."/>
            <person name="Liu K.W."/>
            <person name="Li Z."/>
            <person name="Lu H.C."/>
            <person name="Ye Q.L."/>
            <person name="Zhang D."/>
            <person name="Wang J.Y."/>
            <person name="Li Y.F."/>
            <person name="Zhong Z.M."/>
            <person name="Liu X."/>
            <person name="Yu X."/>
            <person name="Liu D.K."/>
            <person name="Tu X.D."/>
            <person name="Liu B."/>
            <person name="Hao Y."/>
            <person name="Liao X.Y."/>
            <person name="Jiang Y.T."/>
            <person name="Sun W.H."/>
            <person name="Chen J."/>
            <person name="Chen Y.Q."/>
            <person name="Ai Y."/>
            <person name="Zhai J.W."/>
            <person name="Wu S.S."/>
            <person name="Zhou Z."/>
            <person name="Hsiao Y.Y."/>
            <person name="Wu W.L."/>
            <person name="Chen Y.Y."/>
            <person name="Lin Y.F."/>
            <person name="Hsu J.L."/>
            <person name="Li C.Y."/>
            <person name="Wang Z.W."/>
            <person name="Zhao X."/>
            <person name="Zhong W.Y."/>
            <person name="Ma X.K."/>
            <person name="Ma L."/>
            <person name="Huang J."/>
            <person name="Chen G.Z."/>
            <person name="Huang M.Z."/>
            <person name="Huang L."/>
            <person name="Peng D.H."/>
            <person name="Luo Y.B."/>
            <person name="Zou S.Q."/>
            <person name="Chen S.P."/>
            <person name="Lan S."/>
            <person name="Tsai W.C."/>
            <person name="Van de Peer Y."/>
            <person name="Liu Z.J."/>
        </authorList>
    </citation>
    <scope>NUCLEOTIDE SEQUENCE [LARGE SCALE GENOMIC DNA]</scope>
    <source>
        <strain evidence="1">Lor287</strain>
    </source>
</reference>
<sequence length="149" mass="15724">MGLSGGPRARGLEYRIKVVGLRFLIVVHTDIGAYGRARPGSVDTRLGVGARPTVSVCHYGGAPDERQGPAPAEYGAYGGWLFVSTGLAYNVFGSPRPNEDLTEIYSGKEERQGKVGPPGVGNCSTSFALNAVLKACDAFYNLACKSLNI</sequence>
<evidence type="ECO:0000313" key="1">
    <source>
        <dbReference type="EMBL" id="KAK8949656.1"/>
    </source>
</evidence>
<dbReference type="EMBL" id="JBBWWQ010000004">
    <property type="protein sequence ID" value="KAK8949656.1"/>
    <property type="molecule type" value="Genomic_DNA"/>
</dbReference>
<comment type="caution">
    <text evidence="1">The sequence shown here is derived from an EMBL/GenBank/DDBJ whole genome shotgun (WGS) entry which is preliminary data.</text>
</comment>
<gene>
    <name evidence="1" type="primary">psbE</name>
    <name evidence="1" type="ORF">KSP39_PZI005871</name>
</gene>
<organism evidence="1 2">
    <name type="scientific">Platanthera zijinensis</name>
    <dbReference type="NCBI Taxonomy" id="2320716"/>
    <lineage>
        <taxon>Eukaryota</taxon>
        <taxon>Viridiplantae</taxon>
        <taxon>Streptophyta</taxon>
        <taxon>Embryophyta</taxon>
        <taxon>Tracheophyta</taxon>
        <taxon>Spermatophyta</taxon>
        <taxon>Magnoliopsida</taxon>
        <taxon>Liliopsida</taxon>
        <taxon>Asparagales</taxon>
        <taxon>Orchidaceae</taxon>
        <taxon>Orchidoideae</taxon>
        <taxon>Orchideae</taxon>
        <taxon>Orchidinae</taxon>
        <taxon>Platanthera</taxon>
    </lineage>
</organism>
<keyword evidence="2" id="KW-1185">Reference proteome</keyword>
<protein>
    <submittedName>
        <fullName evidence="1">Cytochrome b559 subunit alpha</fullName>
    </submittedName>
</protein>
<dbReference type="Gene3D" id="1.20.5.860">
    <property type="entry name" value="Photosystem II cytochrome b559, alpha subunit"/>
    <property type="match status" value="1"/>
</dbReference>
<dbReference type="Proteomes" id="UP001418222">
    <property type="component" value="Unassembled WGS sequence"/>
</dbReference>
<dbReference type="GO" id="GO:0009523">
    <property type="term" value="C:photosystem II"/>
    <property type="evidence" value="ECO:0007669"/>
    <property type="project" value="InterPro"/>
</dbReference>
<dbReference type="InterPro" id="IPR037025">
    <property type="entry name" value="PSII_cyt_b559_asu_sf"/>
</dbReference>
<evidence type="ECO:0000313" key="2">
    <source>
        <dbReference type="Proteomes" id="UP001418222"/>
    </source>
</evidence>
<name>A0AAP0BUR4_9ASPA</name>
<dbReference type="SUPFAM" id="SSF161045">
    <property type="entry name" value="Cytochrome b559 subunits"/>
    <property type="match status" value="1"/>
</dbReference>
<dbReference type="GO" id="GO:0009767">
    <property type="term" value="P:photosynthetic electron transport chain"/>
    <property type="evidence" value="ECO:0007669"/>
    <property type="project" value="InterPro"/>
</dbReference>
<dbReference type="AlphaFoldDB" id="A0AAP0BUR4"/>
<accession>A0AAP0BUR4</accession>